<evidence type="ECO:0000259" key="1">
    <source>
        <dbReference type="PROSITE" id="PS50003"/>
    </source>
</evidence>
<gene>
    <name evidence="2" type="ORF">AV274_1693</name>
</gene>
<feature type="domain" description="PH" evidence="1">
    <location>
        <begin position="11"/>
        <end position="110"/>
    </location>
</feature>
<protein>
    <recommendedName>
        <fullName evidence="1">PH domain-containing protein</fullName>
    </recommendedName>
</protein>
<evidence type="ECO:0000313" key="3">
    <source>
        <dbReference type="Proteomes" id="UP000078348"/>
    </source>
</evidence>
<evidence type="ECO:0000313" key="2">
    <source>
        <dbReference type="EMBL" id="OAO16582.1"/>
    </source>
</evidence>
<dbReference type="Gene3D" id="2.30.29.30">
    <property type="entry name" value="Pleckstrin-homology domain (PH domain)/Phosphotyrosine-binding domain (PTB)"/>
    <property type="match status" value="1"/>
</dbReference>
<dbReference type="EMBL" id="LXWW01000074">
    <property type="protein sequence ID" value="OAO16582.1"/>
    <property type="molecule type" value="Genomic_DNA"/>
</dbReference>
<comment type="caution">
    <text evidence="2">The sequence shown here is derived from an EMBL/GenBank/DDBJ whole genome shotgun (WGS) entry which is preliminary data.</text>
</comment>
<dbReference type="PROSITE" id="PS50003">
    <property type="entry name" value="PH_DOMAIN"/>
    <property type="match status" value="1"/>
</dbReference>
<reference evidence="2 3" key="1">
    <citation type="submission" date="2016-05" db="EMBL/GenBank/DDBJ databases">
        <title>Nuclear genome of Blastocystis sp. subtype 1 NandII.</title>
        <authorList>
            <person name="Gentekaki E."/>
            <person name="Curtis B."/>
            <person name="Stairs C."/>
            <person name="Eme L."/>
            <person name="Herman E."/>
            <person name="Klimes V."/>
            <person name="Arias M.C."/>
            <person name="Elias M."/>
            <person name="Hilliou F."/>
            <person name="Klute M."/>
            <person name="Malik S.-B."/>
            <person name="Pightling A."/>
            <person name="Rachubinski R."/>
            <person name="Salas D."/>
            <person name="Schlacht A."/>
            <person name="Suga H."/>
            <person name="Archibald J."/>
            <person name="Ball S.G."/>
            <person name="Clark G."/>
            <person name="Dacks J."/>
            <person name="Van Der Giezen M."/>
            <person name="Tsaousis A."/>
            <person name="Roger A."/>
        </authorList>
    </citation>
    <scope>NUCLEOTIDE SEQUENCE [LARGE SCALE GENOMIC DNA]</scope>
    <source>
        <strain evidence="3">ATCC 50177 / NandII</strain>
    </source>
</reference>
<dbReference type="InterPro" id="IPR001849">
    <property type="entry name" value="PH_domain"/>
</dbReference>
<dbReference type="Proteomes" id="UP000078348">
    <property type="component" value="Unassembled WGS sequence"/>
</dbReference>
<sequence length="123" mass="14106">MNQEMCVVPEDVLMQGYVLATGADIGYRVGYKRYYFVLTDCLYYFETKESFEAKATPVGRLPLEIFSIAKNESRGRFQLAIHAYPLSVEFNLDSSESMKAWLEGFDKLVTRSVLPQFVCDNSF</sequence>
<dbReference type="SUPFAM" id="SSF50729">
    <property type="entry name" value="PH domain-like"/>
    <property type="match status" value="1"/>
</dbReference>
<keyword evidence="3" id="KW-1185">Reference proteome</keyword>
<dbReference type="AlphaFoldDB" id="A0A196SK67"/>
<proteinExistence type="predicted"/>
<organism evidence="2 3">
    <name type="scientific">Blastocystis sp. subtype 1 (strain ATCC 50177 / NandII)</name>
    <dbReference type="NCBI Taxonomy" id="478820"/>
    <lineage>
        <taxon>Eukaryota</taxon>
        <taxon>Sar</taxon>
        <taxon>Stramenopiles</taxon>
        <taxon>Bigyra</taxon>
        <taxon>Opalozoa</taxon>
        <taxon>Opalinata</taxon>
        <taxon>Blastocystidae</taxon>
        <taxon>Blastocystis</taxon>
    </lineage>
</organism>
<accession>A0A196SK67</accession>
<dbReference type="OrthoDB" id="430364at2759"/>
<dbReference type="Pfam" id="PF00169">
    <property type="entry name" value="PH"/>
    <property type="match status" value="1"/>
</dbReference>
<dbReference type="SMART" id="SM00233">
    <property type="entry name" value="PH"/>
    <property type="match status" value="1"/>
</dbReference>
<name>A0A196SK67_BLAHN</name>
<dbReference type="InterPro" id="IPR011993">
    <property type="entry name" value="PH-like_dom_sf"/>
</dbReference>